<dbReference type="AlphaFoldDB" id="A0A3A4S0C8"/>
<evidence type="ECO:0000313" key="1">
    <source>
        <dbReference type="EMBL" id="RJP81829.1"/>
    </source>
</evidence>
<dbReference type="GO" id="GO:0016853">
    <property type="term" value="F:isomerase activity"/>
    <property type="evidence" value="ECO:0007669"/>
    <property type="project" value="UniProtKB-KW"/>
</dbReference>
<organism evidence="1 2">
    <name type="scientific">Streptococcus pseudopneumoniae</name>
    <dbReference type="NCBI Taxonomy" id="257758"/>
    <lineage>
        <taxon>Bacteria</taxon>
        <taxon>Bacillati</taxon>
        <taxon>Bacillota</taxon>
        <taxon>Bacilli</taxon>
        <taxon>Lactobacillales</taxon>
        <taxon>Streptococcaceae</taxon>
        <taxon>Streptococcus</taxon>
    </lineage>
</organism>
<keyword evidence="1" id="KW-0413">Isomerase</keyword>
<accession>A0A3A4S0C8</accession>
<name>A0A3A4S0C8_9STRE</name>
<gene>
    <name evidence="1" type="ORF">C5O68_06450</name>
</gene>
<sequence length="42" mass="5005">MSQSIVSVEVPQYCRFDSKKRNGILFNVRIANLKFTFFILMY</sequence>
<protein>
    <submittedName>
        <fullName evidence="1">Galactose-6-phosphate isomerase</fullName>
    </submittedName>
</protein>
<comment type="caution">
    <text evidence="1">The sequence shown here is derived from an EMBL/GenBank/DDBJ whole genome shotgun (WGS) entry which is preliminary data.</text>
</comment>
<proteinExistence type="predicted"/>
<reference evidence="2" key="1">
    <citation type="submission" date="2018-02" db="EMBL/GenBank/DDBJ databases">
        <authorList>
            <person name="Handem S."/>
        </authorList>
    </citation>
    <scope>NUCLEOTIDE SEQUENCE [LARGE SCALE GENOMIC DNA]</scope>
    <source>
        <strain evidence="2">Spain939</strain>
    </source>
</reference>
<evidence type="ECO:0000313" key="2">
    <source>
        <dbReference type="Proteomes" id="UP000266144"/>
    </source>
</evidence>
<dbReference type="EMBL" id="PTQV01000037">
    <property type="protein sequence ID" value="RJP81829.1"/>
    <property type="molecule type" value="Genomic_DNA"/>
</dbReference>
<dbReference type="Proteomes" id="UP000266144">
    <property type="component" value="Unassembled WGS sequence"/>
</dbReference>